<keyword evidence="20" id="KW-1185">Reference proteome</keyword>
<evidence type="ECO:0000256" key="17">
    <source>
        <dbReference type="PIRSR" id="PIRSR006337-3"/>
    </source>
</evidence>
<feature type="binding site" evidence="16">
    <location>
        <begin position="424"/>
        <end position="429"/>
    </location>
    <ligand>
        <name>substrate</name>
    </ligand>
</feature>
<evidence type="ECO:0000259" key="18">
    <source>
        <dbReference type="SMART" id="SM00642"/>
    </source>
</evidence>
<feature type="binding site" evidence="16">
    <location>
        <begin position="292"/>
        <end position="297"/>
    </location>
    <ligand>
        <name>substrate</name>
    </ligand>
</feature>
<keyword evidence="8" id="KW-0119">Carbohydrate metabolism</keyword>
<evidence type="ECO:0000256" key="13">
    <source>
        <dbReference type="NCBIfam" id="TIGR02402"/>
    </source>
</evidence>
<dbReference type="InterPro" id="IPR004193">
    <property type="entry name" value="Glyco_hydro_13_N"/>
</dbReference>
<evidence type="ECO:0000256" key="4">
    <source>
        <dbReference type="ARBA" id="ARBA00012268"/>
    </source>
</evidence>
<evidence type="ECO:0000256" key="14">
    <source>
        <dbReference type="PIRNR" id="PIRNR006337"/>
    </source>
</evidence>
<evidence type="ECO:0000256" key="15">
    <source>
        <dbReference type="PIRSR" id="PIRSR006337-1"/>
    </source>
</evidence>
<dbReference type="EMBL" id="WELI01000001">
    <property type="protein sequence ID" value="KAB7732537.1"/>
    <property type="molecule type" value="Genomic_DNA"/>
</dbReference>
<feature type="active site" description="Proton donor" evidence="15">
    <location>
        <position position="331"/>
    </location>
</feature>
<dbReference type="PANTHER" id="PTHR43651:SF11">
    <property type="entry name" value="MALTO-OLIGOSYLTREHALOSE TREHALOHYDROLASE"/>
    <property type="match status" value="1"/>
</dbReference>
<dbReference type="InterPro" id="IPR044901">
    <property type="entry name" value="Trehalose_TreZ_E-set_sf"/>
</dbReference>
<evidence type="ECO:0000256" key="8">
    <source>
        <dbReference type="ARBA" id="ARBA00023277"/>
    </source>
</evidence>
<dbReference type="SMART" id="SM00642">
    <property type="entry name" value="Aamy"/>
    <property type="match status" value="1"/>
</dbReference>
<dbReference type="Proteomes" id="UP000488299">
    <property type="component" value="Unassembled WGS sequence"/>
</dbReference>
<dbReference type="Gene3D" id="3.20.20.80">
    <property type="entry name" value="Glycosidases"/>
    <property type="match status" value="1"/>
</dbReference>
<protein>
    <recommendedName>
        <fullName evidence="5 13">Malto-oligosyltrehalose trehalohydrolase</fullName>
        <shortName evidence="14">MTHase</shortName>
        <ecNumber evidence="4 13">3.2.1.141</ecNumber>
    </recommendedName>
    <alternativeName>
        <fullName evidence="11 14">4-alpha-D-((1-&gt;4)-alpha-D-glucano)trehalose trehalohydrolase</fullName>
    </alternativeName>
    <alternativeName>
        <fullName evidence="10 14">Maltooligosyl trehalose trehalohydrolase</fullName>
    </alternativeName>
</protein>
<evidence type="ECO:0000256" key="5">
    <source>
        <dbReference type="ARBA" id="ARBA00015938"/>
    </source>
</evidence>
<dbReference type="SUPFAM" id="SSF81296">
    <property type="entry name" value="E set domains"/>
    <property type="match status" value="1"/>
</dbReference>
<evidence type="ECO:0000256" key="11">
    <source>
        <dbReference type="ARBA" id="ARBA00033284"/>
    </source>
</evidence>
<evidence type="ECO:0000256" key="1">
    <source>
        <dbReference type="ARBA" id="ARBA00004496"/>
    </source>
</evidence>
<evidence type="ECO:0000256" key="12">
    <source>
        <dbReference type="ARBA" id="ARBA00034013"/>
    </source>
</evidence>
<organism evidence="19 20">
    <name type="scientific">Rudanella paleaurantiibacter</name>
    <dbReference type="NCBI Taxonomy" id="2614655"/>
    <lineage>
        <taxon>Bacteria</taxon>
        <taxon>Pseudomonadati</taxon>
        <taxon>Bacteroidota</taxon>
        <taxon>Cytophagia</taxon>
        <taxon>Cytophagales</taxon>
        <taxon>Cytophagaceae</taxon>
        <taxon>Rudanella</taxon>
    </lineage>
</organism>
<feature type="domain" description="Glycosyl hydrolase family 13 catalytic" evidence="18">
    <location>
        <begin position="148"/>
        <end position="492"/>
    </location>
</feature>
<evidence type="ECO:0000256" key="3">
    <source>
        <dbReference type="ARBA" id="ARBA00008061"/>
    </source>
</evidence>
<dbReference type="PANTHER" id="PTHR43651">
    <property type="entry name" value="1,4-ALPHA-GLUCAN-BRANCHING ENZYME"/>
    <property type="match status" value="1"/>
</dbReference>
<dbReference type="Pfam" id="PF00128">
    <property type="entry name" value="Alpha-amylase"/>
    <property type="match status" value="1"/>
</dbReference>
<dbReference type="InterPro" id="IPR014756">
    <property type="entry name" value="Ig_E-set"/>
</dbReference>
<dbReference type="CDD" id="cd11325">
    <property type="entry name" value="AmyAc_GTHase"/>
    <property type="match status" value="1"/>
</dbReference>
<evidence type="ECO:0000313" key="19">
    <source>
        <dbReference type="EMBL" id="KAB7732537.1"/>
    </source>
</evidence>
<dbReference type="SUPFAM" id="SSF51445">
    <property type="entry name" value="(Trans)glycosidases"/>
    <property type="match status" value="1"/>
</dbReference>
<dbReference type="InterPro" id="IPR012768">
    <property type="entry name" value="Trehalose_TreZ"/>
</dbReference>
<dbReference type="CDD" id="cd02853">
    <property type="entry name" value="E_set_MTHase_like_N"/>
    <property type="match status" value="1"/>
</dbReference>
<comment type="similarity">
    <text evidence="3 14">Belongs to the glycosyl hydrolase 13 family.</text>
</comment>
<evidence type="ECO:0000256" key="2">
    <source>
        <dbReference type="ARBA" id="ARBA00005199"/>
    </source>
</evidence>
<dbReference type="GO" id="GO:0033942">
    <property type="term" value="F:4-alpha-D-(1-&gt;4)-alpha-D-glucanotrehalose trehalohydrolase activity"/>
    <property type="evidence" value="ECO:0007669"/>
    <property type="project" value="UniProtKB-EC"/>
</dbReference>
<keyword evidence="7 14" id="KW-0378">Hydrolase</keyword>
<accession>A0A7J5U4N3</accession>
<dbReference type="UniPathway" id="UPA00299"/>
<feature type="binding site" evidence="16">
    <location>
        <begin position="356"/>
        <end position="360"/>
    </location>
    <ligand>
        <name>substrate</name>
    </ligand>
</feature>
<proteinExistence type="inferred from homology"/>
<dbReference type="GO" id="GO:0005737">
    <property type="term" value="C:cytoplasm"/>
    <property type="evidence" value="ECO:0007669"/>
    <property type="project" value="UniProtKB-SubCell"/>
</dbReference>
<feature type="active site" description="Nucleophile" evidence="15">
    <location>
        <position position="294"/>
    </location>
</feature>
<dbReference type="Gene3D" id="1.10.10.760">
    <property type="entry name" value="E-set domains of sugar-utilizing enzymes"/>
    <property type="match status" value="1"/>
</dbReference>
<keyword evidence="9 14" id="KW-0326">Glycosidase</keyword>
<comment type="catalytic activity">
    <reaction evidence="12 14">
        <text>hydrolysis of (1-&gt;4)-alpha-D-glucosidic linkage in 4-alpha-D-[(1-&gt;4)-alpha-D-glucanosyl]n trehalose to yield trehalose and (1-&gt;4)-alpha-D-glucan.</text>
        <dbReference type="EC" id="3.2.1.141"/>
    </reaction>
</comment>
<dbReference type="InterPro" id="IPR006047">
    <property type="entry name" value="GH13_cat_dom"/>
</dbReference>
<dbReference type="InterPro" id="IPR013783">
    <property type="entry name" value="Ig-like_fold"/>
</dbReference>
<gene>
    <name evidence="19" type="primary">treZ</name>
    <name evidence="19" type="ORF">F5984_00845</name>
</gene>
<evidence type="ECO:0000313" key="20">
    <source>
        <dbReference type="Proteomes" id="UP000488299"/>
    </source>
</evidence>
<dbReference type="NCBIfam" id="TIGR02402">
    <property type="entry name" value="trehalose_TreZ"/>
    <property type="match status" value="1"/>
</dbReference>
<comment type="caution">
    <text evidence="19">The sequence shown here is derived from an EMBL/GenBank/DDBJ whole genome shotgun (WGS) entry which is preliminary data.</text>
</comment>
<dbReference type="AlphaFoldDB" id="A0A7J5U4N3"/>
<evidence type="ECO:0000256" key="7">
    <source>
        <dbReference type="ARBA" id="ARBA00022801"/>
    </source>
</evidence>
<dbReference type="Gene3D" id="2.60.40.10">
    <property type="entry name" value="Immunoglobulins"/>
    <property type="match status" value="1"/>
</dbReference>
<feature type="site" description="Transition state stabilizer" evidence="17">
    <location>
        <position position="425"/>
    </location>
</feature>
<comment type="pathway">
    <text evidence="2 14">Glycan biosynthesis; trehalose biosynthesis.</text>
</comment>
<reference evidence="19 20" key="1">
    <citation type="submission" date="2019-10" db="EMBL/GenBank/DDBJ databases">
        <title>Rudanella paleaurantiibacter sp. nov., isolated from sludge.</title>
        <authorList>
            <person name="Xu S.Q."/>
        </authorList>
    </citation>
    <scope>NUCLEOTIDE SEQUENCE [LARGE SCALE GENOMIC DNA]</scope>
    <source>
        <strain evidence="19 20">HX-22-17</strain>
    </source>
</reference>
<comment type="subcellular location">
    <subcellularLocation>
        <location evidence="1 15">Cytoplasm</location>
    </subcellularLocation>
</comment>
<sequence>MNEQLEVVAEGGGRWEEERADEWLFGQTTDRRQIGVSFLADGRAQVMVWAPRASWVALAIEGNPDSLPLDKEKFGYWCLTTDQLRPGDRYRFVLHGPEDAPPLYRPDPASLAQPEGVHGPSQAVDTGLFYWEDACWINPPLSSYLIYEIHTGTFTPEGTFAGIEQKLDYLKALGVNAVEIMPIAEFPGRRNWGYDGVLGFAAHHAYGGAKALHHLVNACHYRGMAVVLDVVYNHFGPEGNYLDDFGPYLTDQYQTPWGKAVNFDDAWSDGVRRYVIENALMWLRDFHIDALRLDAVHAIKDFGPVHILRELRQHVDALTASTGRTHYLIVESDLNDPRVISPLAEQGYGMDAQWVDEFHHALRVTGGGERTGYYADFQKIYHLSKSYIDAYAYDGQFSAVRQKRFGLRAERNPGHQFIVFSQNHDQVGNRKGGERSSQLFSFDMLKLMAGAVLVSPFIPMLFMGEEWGETNPFFYFVHHSDPALIRAVREGRQKEFEAFYDGGQMPDPQSRSTFRQSNLQWSLPTQEPHQTLLRYYQCLIAIRKQLPALHHLSRRHLRALPDEANQTLVLHRWHTDAHVLCLMNFSKETRLIPLPDGEHRWQKLFDSSAEEWQGLARTGPSPSPESVLSGEAIPVRPESLVLYGRGHERLHVVMPPAIPSPLFMPT</sequence>
<dbReference type="PIRSF" id="PIRSF006337">
    <property type="entry name" value="Trehalose_TreZ"/>
    <property type="match status" value="1"/>
</dbReference>
<dbReference type="InterPro" id="IPR017853">
    <property type="entry name" value="GH"/>
</dbReference>
<evidence type="ECO:0000256" key="16">
    <source>
        <dbReference type="PIRSR" id="PIRSR006337-2"/>
    </source>
</evidence>
<evidence type="ECO:0000256" key="6">
    <source>
        <dbReference type="ARBA" id="ARBA00022490"/>
    </source>
</evidence>
<dbReference type="RefSeq" id="WP_152121930.1">
    <property type="nucleotide sequence ID" value="NZ_WELI01000001.1"/>
</dbReference>
<evidence type="ECO:0000256" key="10">
    <source>
        <dbReference type="ARBA" id="ARBA00032057"/>
    </source>
</evidence>
<keyword evidence="6" id="KW-0963">Cytoplasm</keyword>
<evidence type="ECO:0000256" key="9">
    <source>
        <dbReference type="ARBA" id="ARBA00023295"/>
    </source>
</evidence>
<name>A0A7J5U4N3_9BACT</name>
<dbReference type="GO" id="GO:0005992">
    <property type="term" value="P:trehalose biosynthetic process"/>
    <property type="evidence" value="ECO:0007669"/>
    <property type="project" value="UniProtKB-UniRule"/>
</dbReference>
<dbReference type="Pfam" id="PF02922">
    <property type="entry name" value="CBM_48"/>
    <property type="match status" value="1"/>
</dbReference>
<dbReference type="EC" id="3.2.1.141" evidence="4 13"/>